<proteinExistence type="inferred from homology"/>
<dbReference type="STRING" id="224999.GCA_001485475_00953"/>
<dbReference type="GO" id="GO:0016616">
    <property type="term" value="F:oxidoreductase activity, acting on the CH-OH group of donors, NAD or NADP as acceptor"/>
    <property type="evidence" value="ECO:0007669"/>
    <property type="project" value="InterPro"/>
</dbReference>
<gene>
    <name evidence="15" type="ORF">TSYNT_6329</name>
</gene>
<dbReference type="InterPro" id="IPR036291">
    <property type="entry name" value="NAD(P)-bd_dom_sf"/>
</dbReference>
<evidence type="ECO:0000256" key="5">
    <source>
        <dbReference type="ARBA" id="ARBA00022801"/>
    </source>
</evidence>
<sequence>MKYSENSCSDINICYIGGGSQGWAWKLMSDLYLEESLSGTVRLYDIDSKSAETNAIIGNIISGYEEAKGHWTYKSVSTLEEGLSGADFVIISITPGTFKEMFSDVHTPEKYGIYQPVGDTTGPGGIFRALRTIPMYEEIANSIKRYAKDAWAINYTNPMSICVATLYAVFPEIKAFGCCHEVFGAQRLLLMALKEFEGIEETDRHNLNTNVLGINHFTWINEASYKTYDLMPIYDRLVKKYYKDGICDKITDVHFMSKNLVKFDLYRRYGIIAAAGDRHLAEFVPDYARDKKTIAQWGFNLTPVNWRIENKAMLAKLSREYANKEKKVPITASGEEGVRQIKALLGLKDIITNVNLPNHNQMDCDEGIVVETNALFTKNSVRPLTAGKLPDEVNLIMSVHMNNQKAILKAGLEKKKKLAFAAFLNDPLVKNISISNAKALFNEMFSNTRQYLTGFDSIPIR</sequence>
<reference evidence="15" key="1">
    <citation type="journal article" date="2016" name="Genome Announc.">
        <title>Draft Genome Sequence of the Syntrophic Lactate-Degrading Bacterium Tepidanaerobacter syntrophicus JLT.</title>
        <authorList>
            <person name="Matsuura N."/>
            <person name="Ohashi A."/>
            <person name="Tourlousse D.M."/>
            <person name="Sekiguchi Y."/>
        </authorList>
    </citation>
    <scope>NUCLEOTIDE SEQUENCE [LARGE SCALE GENOMIC DNA]</scope>
    <source>
        <strain evidence="15">JL</strain>
    </source>
</reference>
<dbReference type="Pfam" id="PF11975">
    <property type="entry name" value="Glyco_hydro_4C"/>
    <property type="match status" value="1"/>
</dbReference>
<keyword evidence="11" id="KW-0408">Iron</keyword>
<evidence type="ECO:0000313" key="15">
    <source>
        <dbReference type="EMBL" id="GAQ24944.1"/>
    </source>
</evidence>
<feature type="binding site" evidence="11">
    <location>
        <position position="216"/>
    </location>
    <ligand>
        <name>Mn(2+)</name>
        <dbReference type="ChEBI" id="CHEBI:29035"/>
    </ligand>
</feature>
<evidence type="ECO:0000256" key="3">
    <source>
        <dbReference type="ARBA" id="ARBA00011881"/>
    </source>
</evidence>
<comment type="cofactor">
    <cofactor evidence="1">
        <name>Mn(2+)</name>
        <dbReference type="ChEBI" id="CHEBI:29035"/>
    </cofactor>
</comment>
<keyword evidence="16" id="KW-1185">Reference proteome</keyword>
<dbReference type="PRINTS" id="PR00732">
    <property type="entry name" value="GLHYDRLASE4"/>
</dbReference>
<dbReference type="GO" id="GO:0004553">
    <property type="term" value="F:hydrolase activity, hydrolyzing O-glycosyl compounds"/>
    <property type="evidence" value="ECO:0007669"/>
    <property type="project" value="InterPro"/>
</dbReference>
<dbReference type="OrthoDB" id="9808275at2"/>
<protein>
    <submittedName>
        <fullName evidence="15">Alpha-galactosidase</fullName>
    </submittedName>
</protein>
<keyword evidence="11" id="KW-0170">Cobalt</keyword>
<evidence type="ECO:0000256" key="10">
    <source>
        <dbReference type="PIRSR" id="PIRSR601088-2"/>
    </source>
</evidence>
<dbReference type="Proteomes" id="UP000062160">
    <property type="component" value="Unassembled WGS sequence"/>
</dbReference>
<dbReference type="EMBL" id="DF977000">
    <property type="protein sequence ID" value="GAQ24944.1"/>
    <property type="molecule type" value="Genomic_DNA"/>
</dbReference>
<evidence type="ECO:0000259" key="14">
    <source>
        <dbReference type="Pfam" id="PF11975"/>
    </source>
</evidence>
<evidence type="ECO:0000313" key="16">
    <source>
        <dbReference type="Proteomes" id="UP000062160"/>
    </source>
</evidence>
<organism evidence="15">
    <name type="scientific">Tepidanaerobacter syntrophicus</name>
    <dbReference type="NCBI Taxonomy" id="224999"/>
    <lineage>
        <taxon>Bacteria</taxon>
        <taxon>Bacillati</taxon>
        <taxon>Bacillota</taxon>
        <taxon>Clostridia</taxon>
        <taxon>Thermosediminibacterales</taxon>
        <taxon>Tepidanaerobacteraceae</taxon>
        <taxon>Tepidanaerobacter</taxon>
    </lineage>
</organism>
<feature type="binding site" evidence="11">
    <location>
        <position position="179"/>
    </location>
    <ligand>
        <name>Mn(2+)</name>
        <dbReference type="ChEBI" id="CHEBI:29035"/>
    </ligand>
</feature>
<dbReference type="GO" id="GO:0046872">
    <property type="term" value="F:metal ion binding"/>
    <property type="evidence" value="ECO:0007669"/>
    <property type="project" value="UniProtKB-KW"/>
</dbReference>
<name>A0A0U9HDR1_9FIRM</name>
<dbReference type="AlphaFoldDB" id="A0A0U9HDR1"/>
<keyword evidence="6 13" id="KW-0520">NAD</keyword>
<dbReference type="SUPFAM" id="SSF56327">
    <property type="entry name" value="LDH C-terminal domain-like"/>
    <property type="match status" value="1"/>
</dbReference>
<evidence type="ECO:0000256" key="2">
    <source>
        <dbReference type="ARBA" id="ARBA00010141"/>
    </source>
</evidence>
<evidence type="ECO:0000256" key="13">
    <source>
        <dbReference type="RuleBase" id="RU361152"/>
    </source>
</evidence>
<dbReference type="Gene3D" id="3.90.1820.10">
    <property type="entry name" value="AglA-like glucosidase"/>
    <property type="match status" value="1"/>
</dbReference>
<evidence type="ECO:0000256" key="4">
    <source>
        <dbReference type="ARBA" id="ARBA00022723"/>
    </source>
</evidence>
<dbReference type="PANTHER" id="PTHR32092:SF2">
    <property type="entry name" value="ALPHA-GALACTURONIDASE"/>
    <property type="match status" value="1"/>
</dbReference>
<evidence type="ECO:0000256" key="7">
    <source>
        <dbReference type="ARBA" id="ARBA00023211"/>
    </source>
</evidence>
<comment type="similarity">
    <text evidence="2 13">Belongs to the glycosyl hydrolase 4 family.</text>
</comment>
<dbReference type="InterPro" id="IPR001088">
    <property type="entry name" value="Glyco_hydro_4"/>
</dbReference>
<feature type="binding site" evidence="10">
    <location>
        <position position="157"/>
    </location>
    <ligand>
        <name>substrate</name>
    </ligand>
</feature>
<feature type="site" description="Increases basicity of active site Tyr" evidence="12">
    <location>
        <position position="119"/>
    </location>
</feature>
<dbReference type="InterPro" id="IPR022616">
    <property type="entry name" value="Glyco_hydro_4_C"/>
</dbReference>
<keyword evidence="5 13" id="KW-0378">Hydrolase</keyword>
<dbReference type="InterPro" id="IPR015955">
    <property type="entry name" value="Lactate_DH/Glyco_Ohase_4_C"/>
</dbReference>
<comment type="subunit">
    <text evidence="3">Homotetramer.</text>
</comment>
<evidence type="ECO:0000256" key="12">
    <source>
        <dbReference type="PIRSR" id="PIRSR601088-4"/>
    </source>
</evidence>
<dbReference type="RefSeq" id="WP_059032237.1">
    <property type="nucleotide sequence ID" value="NZ_DF977000.1"/>
</dbReference>
<dbReference type="SUPFAM" id="SSF51735">
    <property type="entry name" value="NAD(P)-binding Rossmann-fold domains"/>
    <property type="match status" value="1"/>
</dbReference>
<comment type="cofactor">
    <cofactor evidence="13">
        <name>NAD(+)</name>
        <dbReference type="ChEBI" id="CHEBI:57540"/>
    </cofactor>
    <text evidence="13">Binds 1 NAD(+) per subunit.</text>
</comment>
<keyword evidence="9 13" id="KW-0326">Glycosidase</keyword>
<dbReference type="GO" id="GO:0005975">
    <property type="term" value="P:carbohydrate metabolic process"/>
    <property type="evidence" value="ECO:0007669"/>
    <property type="project" value="InterPro"/>
</dbReference>
<keyword evidence="11" id="KW-0533">Nickel</keyword>
<keyword evidence="8" id="KW-0119">Carbohydrate metabolism</keyword>
<evidence type="ECO:0000256" key="11">
    <source>
        <dbReference type="PIRSR" id="PIRSR601088-3"/>
    </source>
</evidence>
<evidence type="ECO:0000256" key="8">
    <source>
        <dbReference type="ARBA" id="ARBA00023277"/>
    </source>
</evidence>
<keyword evidence="4 11" id="KW-0479">Metal-binding</keyword>
<accession>A0A0U9HDR1</accession>
<feature type="domain" description="Glycosyl hydrolase family 4 C-terminal" evidence="14">
    <location>
        <begin position="211"/>
        <end position="429"/>
    </location>
</feature>
<keyword evidence="7 11" id="KW-0464">Manganese</keyword>
<dbReference type="PANTHER" id="PTHR32092">
    <property type="entry name" value="6-PHOSPHO-BETA-GLUCOSIDASE-RELATED"/>
    <property type="match status" value="1"/>
</dbReference>
<evidence type="ECO:0000256" key="1">
    <source>
        <dbReference type="ARBA" id="ARBA00001936"/>
    </source>
</evidence>
<dbReference type="InterPro" id="IPR053715">
    <property type="entry name" value="GH4_Enzyme_sf"/>
</dbReference>
<evidence type="ECO:0000256" key="9">
    <source>
        <dbReference type="ARBA" id="ARBA00023295"/>
    </source>
</evidence>
<dbReference type="Pfam" id="PF02056">
    <property type="entry name" value="Glyco_hydro_4"/>
    <property type="match status" value="1"/>
</dbReference>
<evidence type="ECO:0000256" key="6">
    <source>
        <dbReference type="ARBA" id="ARBA00023027"/>
    </source>
</evidence>